<protein>
    <submittedName>
        <fullName evidence="1">Putative secreted protein</fullName>
    </submittedName>
</protein>
<accession>A0A2M4D080</accession>
<reference evidence="1" key="1">
    <citation type="submission" date="2018-01" db="EMBL/GenBank/DDBJ databases">
        <title>An insight into the sialome of Amazonian anophelines.</title>
        <authorList>
            <person name="Ribeiro J.M."/>
            <person name="Scarpassa V."/>
            <person name="Calvo E."/>
        </authorList>
    </citation>
    <scope>NUCLEOTIDE SEQUENCE</scope>
</reference>
<name>A0A2M4D080_ANODA</name>
<sequence>MLADNFVVCSDLALMVLLSNRSLTHGKNVSVLATNNLIYNLFPSMRVLFSLSHLAPLHSIASCSNRKRVTGNITVLYVL</sequence>
<dbReference type="AlphaFoldDB" id="A0A2M4D080"/>
<organism evidence="1">
    <name type="scientific">Anopheles darlingi</name>
    <name type="common">Mosquito</name>
    <dbReference type="NCBI Taxonomy" id="43151"/>
    <lineage>
        <taxon>Eukaryota</taxon>
        <taxon>Metazoa</taxon>
        <taxon>Ecdysozoa</taxon>
        <taxon>Arthropoda</taxon>
        <taxon>Hexapoda</taxon>
        <taxon>Insecta</taxon>
        <taxon>Pterygota</taxon>
        <taxon>Neoptera</taxon>
        <taxon>Endopterygota</taxon>
        <taxon>Diptera</taxon>
        <taxon>Nematocera</taxon>
        <taxon>Culicoidea</taxon>
        <taxon>Culicidae</taxon>
        <taxon>Anophelinae</taxon>
        <taxon>Anopheles</taxon>
    </lineage>
</organism>
<dbReference type="EMBL" id="GGFL01006814">
    <property type="protein sequence ID" value="MBW70992.1"/>
    <property type="molecule type" value="Transcribed_RNA"/>
</dbReference>
<evidence type="ECO:0000313" key="1">
    <source>
        <dbReference type="EMBL" id="MBW70992.1"/>
    </source>
</evidence>
<proteinExistence type="predicted"/>